<organism evidence="2">
    <name type="scientific">Ophiognomonia clavigignenti-juglandacearum</name>
    <dbReference type="NCBI Taxonomy" id="218668"/>
    <lineage>
        <taxon>Eukaryota</taxon>
        <taxon>Fungi</taxon>
        <taxon>Dikarya</taxon>
        <taxon>Ascomycota</taxon>
        <taxon>Pezizomycotina</taxon>
        <taxon>Sordariomycetes</taxon>
        <taxon>Sordariomycetidae</taxon>
        <taxon>Diaporthales</taxon>
        <taxon>Gnomoniaceae</taxon>
        <taxon>Ophiognomonia</taxon>
    </lineage>
</organism>
<accession>A0A2C9DSD3</accession>
<evidence type="ECO:0000256" key="1">
    <source>
        <dbReference type="SAM" id="Phobius"/>
    </source>
</evidence>
<geneLocation type="mitochondrion" evidence="2"/>
<keyword evidence="1" id="KW-1133">Transmembrane helix</keyword>
<proteinExistence type="predicted"/>
<gene>
    <name evidence="2" type="primary">orf114</name>
</gene>
<protein>
    <submittedName>
        <fullName evidence="2">Uncharacterized protein</fullName>
    </submittedName>
</protein>
<dbReference type="AlphaFoldDB" id="A0A2C9DSD3"/>
<keyword evidence="2" id="KW-0496">Mitochondrion</keyword>
<sequence>MLEFFYYLTTLIYTSATFIYEFIFLNVLSPENVQMLLDELRHLYGALGQFSKRIIITDYWQKYFLIVALNFVKQSLIILANFLEGSEDWNLRLAHNITLMTIELIDKLITQLGG</sequence>
<reference evidence="2" key="1">
    <citation type="submission" date="2017-02" db="EMBL/GenBank/DDBJ databases">
        <title>Fungal Comparative Genomics of Melanconis species and Ophiognomonia clavigignenti-juglandacearum at Different Phylogenetic Distances.</title>
        <authorList>
            <person name="Demers J.E."/>
            <person name="Castlebury L.A."/>
        </authorList>
    </citation>
    <scope>NUCLEOTIDE SEQUENCE</scope>
    <source>
        <strain evidence="2">ATCC36624</strain>
    </source>
</reference>
<evidence type="ECO:0000313" key="2">
    <source>
        <dbReference type="EMBL" id="ATI20576.1"/>
    </source>
</evidence>
<keyword evidence="1" id="KW-0812">Transmembrane</keyword>
<name>A0A2C9DSD3_9PEZI</name>
<dbReference type="EMBL" id="KY575058">
    <property type="protein sequence ID" value="ATI20576.1"/>
    <property type="molecule type" value="Genomic_DNA"/>
</dbReference>
<keyword evidence="1" id="KW-0472">Membrane</keyword>
<feature type="transmembrane region" description="Helical" evidence="1">
    <location>
        <begin position="6"/>
        <end position="28"/>
    </location>
</feature>